<evidence type="ECO:0000256" key="1">
    <source>
        <dbReference type="SAM" id="Phobius"/>
    </source>
</evidence>
<proteinExistence type="predicted"/>
<dbReference type="InterPro" id="IPR007221">
    <property type="entry name" value="MreC"/>
</dbReference>
<dbReference type="PANTHER" id="PTHR34138">
    <property type="entry name" value="CELL SHAPE-DETERMINING PROTEIN MREC"/>
    <property type="match status" value="1"/>
</dbReference>
<accession>A0A418WNS1</accession>
<sequence>MAPPKNRRPGFSRRAQYGLFAGYVVAVLGALLGLLLIVTAWVDPAGHNAIRALISDVTSPVSSALRSSVRATGASGTAVLEYFDAGSKNAALREELTIARRKLIEARATEYENRRLKRLLGIAEADSSAIVAARLTSSSASSSRRFAMLNAGSVHGVTTGQPVRGPDGLVGRVIEIGRGTARVQLITDTGNVVPVIRVTDGLPAIATGNGDGSIDIRALTATGNVFKPGDVFITSGTGGVYPPKIPVAIAITASGDGAMARPLANPAKLDYAVVLPVFVPIVANAPVAPPEEGTE</sequence>
<evidence type="ECO:0000313" key="4">
    <source>
        <dbReference type="Proteomes" id="UP000286100"/>
    </source>
</evidence>
<dbReference type="AlphaFoldDB" id="A0A418WNS1"/>
<evidence type="ECO:0000313" key="3">
    <source>
        <dbReference type="EMBL" id="RJF92875.1"/>
    </source>
</evidence>
<reference evidence="3 4" key="1">
    <citation type="submission" date="2018-09" db="EMBL/GenBank/DDBJ databases">
        <authorList>
            <person name="Zhu H."/>
        </authorList>
    </citation>
    <scope>NUCLEOTIDE SEQUENCE [LARGE SCALE GENOMIC DNA]</scope>
    <source>
        <strain evidence="3 4">K2R01-6</strain>
    </source>
</reference>
<keyword evidence="1" id="KW-1133">Transmembrane helix</keyword>
<evidence type="ECO:0000259" key="2">
    <source>
        <dbReference type="Pfam" id="PF04085"/>
    </source>
</evidence>
<dbReference type="Gene3D" id="2.40.10.340">
    <property type="entry name" value="Rod shape-determining protein MreC, domain 1"/>
    <property type="match status" value="1"/>
</dbReference>
<dbReference type="GO" id="GO:0005886">
    <property type="term" value="C:plasma membrane"/>
    <property type="evidence" value="ECO:0007669"/>
    <property type="project" value="TreeGrafter"/>
</dbReference>
<organism evidence="3 4">
    <name type="scientific">Sphingomonas cavernae</name>
    <dbReference type="NCBI Taxonomy" id="2320861"/>
    <lineage>
        <taxon>Bacteria</taxon>
        <taxon>Pseudomonadati</taxon>
        <taxon>Pseudomonadota</taxon>
        <taxon>Alphaproteobacteria</taxon>
        <taxon>Sphingomonadales</taxon>
        <taxon>Sphingomonadaceae</taxon>
        <taxon>Sphingomonas</taxon>
    </lineage>
</organism>
<dbReference type="GO" id="GO:0008360">
    <property type="term" value="P:regulation of cell shape"/>
    <property type="evidence" value="ECO:0007669"/>
    <property type="project" value="InterPro"/>
</dbReference>
<protein>
    <submittedName>
        <fullName evidence="3">Rod shape-determining protein MreC</fullName>
    </submittedName>
</protein>
<dbReference type="PANTHER" id="PTHR34138:SF1">
    <property type="entry name" value="CELL SHAPE-DETERMINING PROTEIN MREC"/>
    <property type="match status" value="1"/>
</dbReference>
<dbReference type="InterPro" id="IPR042177">
    <property type="entry name" value="Cell/Rod_1"/>
</dbReference>
<keyword evidence="1" id="KW-0472">Membrane</keyword>
<keyword evidence="1" id="KW-0812">Transmembrane</keyword>
<comment type="caution">
    <text evidence="3">The sequence shown here is derived from an EMBL/GenBank/DDBJ whole genome shotgun (WGS) entry which is preliminary data.</text>
</comment>
<feature type="transmembrane region" description="Helical" evidence="1">
    <location>
        <begin position="20"/>
        <end position="42"/>
    </location>
</feature>
<dbReference type="RefSeq" id="WP_119759155.1">
    <property type="nucleotide sequence ID" value="NZ_QYUM01000002.1"/>
</dbReference>
<keyword evidence="4" id="KW-1185">Reference proteome</keyword>
<dbReference type="InterPro" id="IPR055342">
    <property type="entry name" value="MreC_beta-barrel_core"/>
</dbReference>
<dbReference type="Pfam" id="PF04085">
    <property type="entry name" value="MreC"/>
    <property type="match status" value="1"/>
</dbReference>
<dbReference type="Proteomes" id="UP000286100">
    <property type="component" value="Unassembled WGS sequence"/>
</dbReference>
<name>A0A418WNS1_9SPHN</name>
<dbReference type="OrthoDB" id="8478127at2"/>
<gene>
    <name evidence="3" type="ORF">D3876_00325</name>
</gene>
<feature type="domain" description="Rod shape-determining protein MreC beta-barrel core" evidence="2">
    <location>
        <begin position="138"/>
        <end position="274"/>
    </location>
</feature>
<dbReference type="EMBL" id="QYUM01000002">
    <property type="protein sequence ID" value="RJF92875.1"/>
    <property type="molecule type" value="Genomic_DNA"/>
</dbReference>